<evidence type="ECO:0000313" key="2">
    <source>
        <dbReference type="Proteomes" id="UP000831701"/>
    </source>
</evidence>
<evidence type="ECO:0000313" key="1">
    <source>
        <dbReference type="EMBL" id="KAI3356807.1"/>
    </source>
</evidence>
<organism evidence="1 2">
    <name type="scientific">Scortum barcoo</name>
    <name type="common">barcoo grunter</name>
    <dbReference type="NCBI Taxonomy" id="214431"/>
    <lineage>
        <taxon>Eukaryota</taxon>
        <taxon>Metazoa</taxon>
        <taxon>Chordata</taxon>
        <taxon>Craniata</taxon>
        <taxon>Vertebrata</taxon>
        <taxon>Euteleostomi</taxon>
        <taxon>Actinopterygii</taxon>
        <taxon>Neopterygii</taxon>
        <taxon>Teleostei</taxon>
        <taxon>Neoteleostei</taxon>
        <taxon>Acanthomorphata</taxon>
        <taxon>Eupercaria</taxon>
        <taxon>Centrarchiformes</taxon>
        <taxon>Terapontoidei</taxon>
        <taxon>Terapontidae</taxon>
        <taxon>Scortum</taxon>
    </lineage>
</organism>
<sequence length="572" mass="65462">MRYIGRLGSIDHYPPNTMDQEDDKNSVDIHDNPPAPDNVVREEGDTVYFIYEEEVEVEEKEPETPEPVIRVNDKPHKFKDHYCKKPKFCDVCARMIVLNNKFALRCKNCKTNIHHSCQSYVEFQRCFGKIPPGFRRAYSSPLYSSDQPDPNNPNRNDPVFDTLRVGVIMANKERKKNENDKKNMMMMMEEEEEENQQPKENEEGGEGKPDDKKEKEGGKADDKTKGTFSQSHYYLALYRFKAIEKDDLDFHPGDRITVLDDSNEEWWRGKMGDKTGYFPTNYLIKVRAAERVYKVTRSFVGNREMGQITLKKDQIVVKKGDEKGGYLKVQETAKPLDFQSQQWREEEGGGEDVEGAALKVKHISKDLQIISTKHKTPAYGSLGPYGWPQNVSQALDQYLYRPPPKSKPPAKTSSKAKKILGWGDFYFNVKTVKFSLLVTGKIVDHINGTFSVYFRHNSSRLGNISVSIVPPSKAVGWEVLDPPPQGVHTRNSVLLPDLTSQYQSPPQSTSSTPPDQQKQQQDMMMVSELNCRIEYQRTNQSKKTKPCMYDSGADVLLREHPVPSRLDLCQAL</sequence>
<dbReference type="EMBL" id="CM041549">
    <property type="protein sequence ID" value="KAI3356807.1"/>
    <property type="molecule type" value="Genomic_DNA"/>
</dbReference>
<dbReference type="Proteomes" id="UP000831701">
    <property type="component" value="Chromosome 19"/>
</dbReference>
<protein>
    <submittedName>
        <fullName evidence="1">Uncharacterized protein</fullName>
    </submittedName>
</protein>
<name>A0ACB8VMH1_9TELE</name>
<comment type="caution">
    <text evidence="1">The sequence shown here is derived from an EMBL/GenBank/DDBJ whole genome shotgun (WGS) entry which is preliminary data.</text>
</comment>
<keyword evidence="2" id="KW-1185">Reference proteome</keyword>
<gene>
    <name evidence="1" type="ORF">L3Q82_003470</name>
</gene>
<reference evidence="1" key="1">
    <citation type="submission" date="2022-04" db="EMBL/GenBank/DDBJ databases">
        <title>Jade perch genome.</title>
        <authorList>
            <person name="Chao B."/>
        </authorList>
    </citation>
    <scope>NUCLEOTIDE SEQUENCE</scope>
    <source>
        <strain evidence="1">CB-2022</strain>
    </source>
</reference>
<proteinExistence type="predicted"/>
<accession>A0ACB8VMH1</accession>